<proteinExistence type="predicted"/>
<accession>A0A1F7SQ78</accession>
<keyword evidence="2" id="KW-0560">Oxidoreductase</keyword>
<sequence>MKAKTNLKSLPVIAITMGDPNGIGPEIILKLHRNKKIWDFCIPVVIGDIEVLKKYSEFLRIKSNISHLTTPDRKEITRGEIAVLDQKCFDVKNLNPGKIQANCGRASAIYIQEAVKLALNGLNGKIDAITTSPISKEALNKGGFKYPGHTEFLGKLTKTKDYVMMFVGGDVRVSLVTTHLSLKDVPEAISREKVYRTIRITADSLKSFGIKNPKIAVCALNPHGGEGGIFGREEKEKILPAIIKAKRNGCNVSGPHSADTLFYRAVKEKFDAVVAMYHDQGLIPVKIRGFGRVNITLGLPIRRTSVDHGTAFDIAGRGIADPASLFEALKFASFWARKKIKNLS</sequence>
<keyword evidence="3" id="KW-0520">NAD</keyword>
<dbReference type="EMBL" id="MGDI01000002">
    <property type="protein sequence ID" value="OGL55347.1"/>
    <property type="molecule type" value="Genomic_DNA"/>
</dbReference>
<dbReference type="InterPro" id="IPR005255">
    <property type="entry name" value="PdxA_fam"/>
</dbReference>
<dbReference type="Pfam" id="PF04166">
    <property type="entry name" value="PdxA"/>
    <property type="match status" value="1"/>
</dbReference>
<dbReference type="GO" id="GO:0016491">
    <property type="term" value="F:oxidoreductase activity"/>
    <property type="evidence" value="ECO:0007669"/>
    <property type="project" value="UniProtKB-KW"/>
</dbReference>
<organism evidence="4 5">
    <name type="scientific">Candidatus Schekmanbacteria bacterium RIFCSPLOWO2_12_FULL_38_15</name>
    <dbReference type="NCBI Taxonomy" id="1817883"/>
    <lineage>
        <taxon>Bacteria</taxon>
        <taxon>Candidatus Schekmaniibacteriota</taxon>
    </lineage>
</organism>
<protein>
    <submittedName>
        <fullName evidence="4">4-hydroxythreonine-4-phosphate dehydrogenase PdxA</fullName>
    </submittedName>
</protein>
<name>A0A1F7SQ78_9BACT</name>
<dbReference type="PANTHER" id="PTHR30004:SF6">
    <property type="entry name" value="D-THREONATE 4-PHOSPHATE DEHYDROGENASE"/>
    <property type="match status" value="1"/>
</dbReference>
<dbReference type="GO" id="GO:0046872">
    <property type="term" value="F:metal ion binding"/>
    <property type="evidence" value="ECO:0007669"/>
    <property type="project" value="UniProtKB-KW"/>
</dbReference>
<evidence type="ECO:0000256" key="2">
    <source>
        <dbReference type="ARBA" id="ARBA00023002"/>
    </source>
</evidence>
<evidence type="ECO:0000313" key="4">
    <source>
        <dbReference type="EMBL" id="OGL55347.1"/>
    </source>
</evidence>
<evidence type="ECO:0000313" key="5">
    <source>
        <dbReference type="Proteomes" id="UP000178082"/>
    </source>
</evidence>
<dbReference type="STRING" id="1817883.A3G31_04915"/>
<dbReference type="GO" id="GO:0051287">
    <property type="term" value="F:NAD binding"/>
    <property type="evidence" value="ECO:0007669"/>
    <property type="project" value="InterPro"/>
</dbReference>
<reference evidence="4 5" key="1">
    <citation type="journal article" date="2016" name="Nat. Commun.">
        <title>Thousands of microbial genomes shed light on interconnected biogeochemical processes in an aquifer system.</title>
        <authorList>
            <person name="Anantharaman K."/>
            <person name="Brown C.T."/>
            <person name="Hug L.A."/>
            <person name="Sharon I."/>
            <person name="Castelle C.J."/>
            <person name="Probst A.J."/>
            <person name="Thomas B.C."/>
            <person name="Singh A."/>
            <person name="Wilkins M.J."/>
            <person name="Karaoz U."/>
            <person name="Brodie E.L."/>
            <person name="Williams K.H."/>
            <person name="Hubbard S.S."/>
            <person name="Banfield J.F."/>
        </authorList>
    </citation>
    <scope>NUCLEOTIDE SEQUENCE [LARGE SCALE GENOMIC DNA]</scope>
</reference>
<gene>
    <name evidence="4" type="ORF">A3G31_04915</name>
</gene>
<keyword evidence="1" id="KW-0479">Metal-binding</keyword>
<dbReference type="NCBIfam" id="TIGR00557">
    <property type="entry name" value="pdxA"/>
    <property type="match status" value="1"/>
</dbReference>
<dbReference type="SUPFAM" id="SSF53659">
    <property type="entry name" value="Isocitrate/Isopropylmalate dehydrogenase-like"/>
    <property type="match status" value="1"/>
</dbReference>
<dbReference type="PANTHER" id="PTHR30004">
    <property type="entry name" value="4-HYDROXYTHREONINE-4-PHOSPHATE DEHYDROGENASE"/>
    <property type="match status" value="1"/>
</dbReference>
<evidence type="ECO:0000256" key="1">
    <source>
        <dbReference type="ARBA" id="ARBA00022723"/>
    </source>
</evidence>
<evidence type="ECO:0000256" key="3">
    <source>
        <dbReference type="ARBA" id="ARBA00023027"/>
    </source>
</evidence>
<dbReference type="Gene3D" id="3.40.718.10">
    <property type="entry name" value="Isopropylmalate Dehydrogenase"/>
    <property type="match status" value="1"/>
</dbReference>
<dbReference type="AlphaFoldDB" id="A0A1F7SQ78"/>
<comment type="caution">
    <text evidence="4">The sequence shown here is derived from an EMBL/GenBank/DDBJ whole genome shotgun (WGS) entry which is preliminary data.</text>
</comment>
<dbReference type="Proteomes" id="UP000178082">
    <property type="component" value="Unassembled WGS sequence"/>
</dbReference>